<comment type="similarity">
    <text evidence="1">Belongs to the FLZ family.</text>
</comment>
<comment type="caution">
    <text evidence="6">The sequence shown here is derived from an EMBL/GenBank/DDBJ whole genome shotgun (WGS) entry which is preliminary data.</text>
</comment>
<evidence type="ECO:0000256" key="2">
    <source>
        <dbReference type="ARBA" id="ARBA00022723"/>
    </source>
</evidence>
<keyword evidence="3" id="KW-0862">Zinc</keyword>
<evidence type="ECO:0000256" key="1">
    <source>
        <dbReference type="ARBA" id="ARBA00009374"/>
    </source>
</evidence>
<evidence type="ECO:0000256" key="3">
    <source>
        <dbReference type="ARBA" id="ARBA00022771"/>
    </source>
</evidence>
<reference evidence="6" key="1">
    <citation type="submission" date="2020-12" db="EMBL/GenBank/DDBJ databases">
        <title>WGS assembly of Carya illinoinensis cv. Pawnee.</title>
        <authorList>
            <person name="Platts A."/>
            <person name="Shu S."/>
            <person name="Wright S."/>
            <person name="Barry K."/>
            <person name="Edger P."/>
            <person name="Pires J.C."/>
            <person name="Schmutz J."/>
        </authorList>
    </citation>
    <scope>NUCLEOTIDE SEQUENCE</scope>
    <source>
        <tissue evidence="6">Leaf</tissue>
    </source>
</reference>
<dbReference type="InterPro" id="IPR044604">
    <property type="entry name" value="FLZ12/13/14"/>
</dbReference>
<dbReference type="GO" id="GO:0008270">
    <property type="term" value="F:zinc ion binding"/>
    <property type="evidence" value="ECO:0007669"/>
    <property type="project" value="UniProtKB-KW"/>
</dbReference>
<feature type="domain" description="FLZ-type" evidence="5">
    <location>
        <begin position="138"/>
        <end position="181"/>
    </location>
</feature>
<keyword evidence="3" id="KW-0863">Zinc-finger</keyword>
<evidence type="ECO:0000256" key="4">
    <source>
        <dbReference type="PROSITE-ProRule" id="PRU01131"/>
    </source>
</evidence>
<sequence length="211" mass="23374">MQSPRGLKNYDLGGVGLGIVAALEKSSNNGCGHEILAKYAVWSCNLNRSNHPKTVNSNKICERLKGAYEEIGEGSSENYTYVTCHGPNKSFTKVHCDGVEYRQNPQEINGLGRWNNLGIAGNSLPTYGEIVSAYPTSDFLSSCHLCRKNLHGKDIYMYRGERAFCSTECRTRQIVMDERKEQCRSEATRSADVSSSPYTRGQIFSTGILAI</sequence>
<gene>
    <name evidence="6" type="ORF">CIPAW_03G203200</name>
</gene>
<evidence type="ECO:0000313" key="7">
    <source>
        <dbReference type="Proteomes" id="UP000811609"/>
    </source>
</evidence>
<protein>
    <recommendedName>
        <fullName evidence="5">FLZ-type domain-containing protein</fullName>
    </recommendedName>
</protein>
<dbReference type="AlphaFoldDB" id="A0A8T1R4X4"/>
<accession>A0A8T1R4X4</accession>
<feature type="zinc finger region" description="FLZ-type" evidence="4">
    <location>
        <begin position="138"/>
        <end position="181"/>
    </location>
</feature>
<name>A0A8T1R4X4_CARIL</name>
<dbReference type="InterPro" id="IPR007650">
    <property type="entry name" value="Zf-FLZ_dom"/>
</dbReference>
<dbReference type="EMBL" id="CM031811">
    <property type="protein sequence ID" value="KAG6661847.1"/>
    <property type="molecule type" value="Genomic_DNA"/>
</dbReference>
<evidence type="ECO:0000259" key="5">
    <source>
        <dbReference type="PROSITE" id="PS51795"/>
    </source>
</evidence>
<proteinExistence type="inferred from homology"/>
<keyword evidence="7" id="KW-1185">Reference proteome</keyword>
<keyword evidence="2" id="KW-0479">Metal-binding</keyword>
<evidence type="ECO:0000313" key="6">
    <source>
        <dbReference type="EMBL" id="KAG6661847.1"/>
    </source>
</evidence>
<dbReference type="PROSITE" id="PS51795">
    <property type="entry name" value="ZF_FLZ"/>
    <property type="match status" value="1"/>
</dbReference>
<dbReference type="PANTHER" id="PTHR47208">
    <property type="entry name" value="OS02G0174800 PROTEIN"/>
    <property type="match status" value="1"/>
</dbReference>
<dbReference type="Pfam" id="PF04570">
    <property type="entry name" value="zf-FLZ"/>
    <property type="match status" value="1"/>
</dbReference>
<dbReference type="Proteomes" id="UP000811609">
    <property type="component" value="Chromosome 3"/>
</dbReference>
<dbReference type="PANTHER" id="PTHR47208:SF5">
    <property type="entry name" value="FCS-LIKE ZINC FINGER 12-RELATED"/>
    <property type="match status" value="1"/>
</dbReference>
<organism evidence="6 7">
    <name type="scientific">Carya illinoinensis</name>
    <name type="common">Pecan</name>
    <dbReference type="NCBI Taxonomy" id="32201"/>
    <lineage>
        <taxon>Eukaryota</taxon>
        <taxon>Viridiplantae</taxon>
        <taxon>Streptophyta</taxon>
        <taxon>Embryophyta</taxon>
        <taxon>Tracheophyta</taxon>
        <taxon>Spermatophyta</taxon>
        <taxon>Magnoliopsida</taxon>
        <taxon>eudicotyledons</taxon>
        <taxon>Gunneridae</taxon>
        <taxon>Pentapetalae</taxon>
        <taxon>rosids</taxon>
        <taxon>fabids</taxon>
        <taxon>Fagales</taxon>
        <taxon>Juglandaceae</taxon>
        <taxon>Carya</taxon>
    </lineage>
</organism>